<accession>B7JYW3</accession>
<dbReference type="HOGENOM" id="CLU_137225_1_0_3"/>
<dbReference type="OrthoDB" id="428307at2"/>
<organism evidence="1 2">
    <name type="scientific">Rippkaea orientalis (strain PCC 8801 / RF-1)</name>
    <name type="common">Cyanothece sp. (strain PCC 8801)</name>
    <dbReference type="NCBI Taxonomy" id="41431"/>
    <lineage>
        <taxon>Bacteria</taxon>
        <taxon>Bacillati</taxon>
        <taxon>Cyanobacteriota</taxon>
        <taxon>Cyanophyceae</taxon>
        <taxon>Oscillatoriophycideae</taxon>
        <taxon>Chroococcales</taxon>
        <taxon>Aphanothecaceae</taxon>
        <taxon>Rippkaea</taxon>
        <taxon>Rippkaea orientalis</taxon>
    </lineage>
</organism>
<dbReference type="eggNOG" id="COG5626">
    <property type="taxonomic scope" value="Bacteria"/>
</dbReference>
<name>B7JYW3_RIPO1</name>
<dbReference type="InterPro" id="IPR018741">
    <property type="entry name" value="DUF2288"/>
</dbReference>
<dbReference type="KEGG" id="cyp:PCC8801_2003"/>
<reference evidence="2" key="1">
    <citation type="journal article" date="2011" name="MBio">
        <title>Novel metabolic attributes of the genus Cyanothece, comprising a group of unicellular nitrogen-fixing Cyanobacteria.</title>
        <authorList>
            <person name="Bandyopadhyay A."/>
            <person name="Elvitigala T."/>
            <person name="Welsh E."/>
            <person name="Stockel J."/>
            <person name="Liberton M."/>
            <person name="Min H."/>
            <person name="Sherman L.A."/>
            <person name="Pakrasi H.B."/>
        </authorList>
    </citation>
    <scope>NUCLEOTIDE SEQUENCE [LARGE SCALE GENOMIC DNA]</scope>
    <source>
        <strain evidence="2">PCC 8801</strain>
    </source>
</reference>
<keyword evidence="2" id="KW-1185">Reference proteome</keyword>
<protein>
    <recommendedName>
        <fullName evidence="3">DUF2288 domain-containing protein</fullName>
    </recommendedName>
</protein>
<dbReference type="AlphaFoldDB" id="B7JYW3"/>
<dbReference type="RefSeq" id="WP_012595310.1">
    <property type="nucleotide sequence ID" value="NC_011726.1"/>
</dbReference>
<dbReference type="Proteomes" id="UP000008204">
    <property type="component" value="Chromosome"/>
</dbReference>
<sequence>MEDLKTRLNQDLAEIEWKDLIPHAQRDAIIIVTKDLDILEVAVAIAQDNTDAVQHWISEALIDKPSSEQLTIWNADPSVVFKTLILQPFVLIQLSVNSKPCQE</sequence>
<gene>
    <name evidence="1" type="ordered locus">PCC8801_2003</name>
</gene>
<evidence type="ECO:0000313" key="2">
    <source>
        <dbReference type="Proteomes" id="UP000008204"/>
    </source>
</evidence>
<evidence type="ECO:0008006" key="3">
    <source>
        <dbReference type="Google" id="ProtNLM"/>
    </source>
</evidence>
<evidence type="ECO:0000313" key="1">
    <source>
        <dbReference type="EMBL" id="ACK66040.1"/>
    </source>
</evidence>
<proteinExistence type="predicted"/>
<dbReference type="Pfam" id="PF10052">
    <property type="entry name" value="DUF2288"/>
    <property type="match status" value="1"/>
</dbReference>
<dbReference type="EMBL" id="CP001287">
    <property type="protein sequence ID" value="ACK66040.1"/>
    <property type="molecule type" value="Genomic_DNA"/>
</dbReference>
<dbReference type="STRING" id="41431.PCC8801_2003"/>